<gene>
    <name evidence="2" type="primary">ORF68</name>
    <name evidence="3" type="synonym">orf69</name>
</gene>
<reference evidence="3" key="2">
    <citation type="submission" date="2018-03" db="EMBL/GenBank/DDBJ databases">
        <title>Whole genome comparison of nucleopolyhedroviruses isolated from saturniine wild silkworms in Asian countries.</title>
        <authorList>
            <person name="Sasaki K."/>
            <person name="Kajiura Z."/>
            <person name="Ponnuvel K.M."/>
            <person name="Kobayashi J."/>
        </authorList>
    </citation>
    <scope>NUCLEOTIDE SEQUENCE</scope>
    <source>
        <strain evidence="3">Liaoning</strain>
    </source>
</reference>
<name>A0A1V1FZN2_NPVAP</name>
<protein>
    <submittedName>
        <fullName evidence="2">Uncharacterized protein</fullName>
    </submittedName>
</protein>
<evidence type="ECO:0000256" key="1">
    <source>
        <dbReference type="SAM" id="MobiDB-lite"/>
    </source>
</evidence>
<evidence type="ECO:0000313" key="2">
    <source>
        <dbReference type="EMBL" id="BAX08837.1"/>
    </source>
</evidence>
<feature type="region of interest" description="Disordered" evidence="1">
    <location>
        <begin position="35"/>
        <end position="108"/>
    </location>
</feature>
<feature type="compositionally biased region" description="Pro residues" evidence="1">
    <location>
        <begin position="35"/>
        <end position="103"/>
    </location>
</feature>
<sequence length="190" mass="20737">MAYIFTLLHLILIIFLVLYLLATLKCAHKLPQPLPTPTPPTPTPPPSPPPSPTPTPPTPTPSPTPPTPTPPPPSPTPTPPPPSPTPPTPTPPPSPPPPNPEPLGEPMYFPADITTIEQLQNFVRPLCRSSSRATYAVPWDCRQVIHCNYFGVPLWTVSCDMLADNSYSFAADDCVEHWRSDCPFYPLNTL</sequence>
<proteinExistence type="predicted"/>
<reference evidence="2" key="1">
    <citation type="submission" date="2016-11" db="EMBL/GenBank/DDBJ databases">
        <title>Comparative analyses of deletion mutations and their pathological effects of nucleopolyhedroviruses isolated from saturniid wild silkworms.</title>
        <authorList>
            <person name="Sasaki K."/>
            <person name="Huang Y."/>
            <person name="Shi M."/>
            <person name="Wang X."/>
            <person name="Kajiura Z."/>
            <person name="Kobayashi J."/>
        </authorList>
    </citation>
    <scope>NUCLEOTIDE SEQUENCE</scope>
    <source>
        <strain evidence="2">Liaoning</strain>
    </source>
</reference>
<organismHost>
    <name type="scientific">Antheraea pernyi</name>
    <name type="common">Chinese oak silk moth</name>
    <name type="synonym">Bombyx pernyi</name>
    <dbReference type="NCBI Taxonomy" id="7119"/>
</organismHost>
<dbReference type="EMBL" id="LC194889">
    <property type="protein sequence ID" value="BAX08837.1"/>
    <property type="molecule type" value="Genomic_DNA"/>
</dbReference>
<dbReference type="EMBL" id="LC375540">
    <property type="protein sequence ID" value="BBD50980.1"/>
    <property type="molecule type" value="Genomic_DNA"/>
</dbReference>
<dbReference type="InterPro" id="IPR020151">
    <property type="entry name" value="DUF5478"/>
</dbReference>
<organism evidence="2">
    <name type="scientific">Antheraea pernyi nuclear polyhedrosis virus</name>
    <name type="common">ApNPV</name>
    <dbReference type="NCBI Taxonomy" id="161494"/>
    <lineage>
        <taxon>Viruses</taxon>
        <taxon>Viruses incertae sedis</taxon>
        <taxon>Naldaviricetes</taxon>
        <taxon>Lefavirales</taxon>
        <taxon>Baculoviridae</taxon>
        <taxon>Alphabaculovirus</taxon>
        <taxon>Alphabaculovirus anpernyi</taxon>
    </lineage>
</organism>
<accession>A0A1V1FZN2</accession>
<evidence type="ECO:0000313" key="3">
    <source>
        <dbReference type="EMBL" id="BBD50980.1"/>
    </source>
</evidence>
<dbReference type="PRINTS" id="PR01217">
    <property type="entry name" value="PRICHEXTENSN"/>
</dbReference>
<dbReference type="Pfam" id="PF17572">
    <property type="entry name" value="DUF5478"/>
    <property type="match status" value="1"/>
</dbReference>